<organism evidence="2 3">
    <name type="scientific">Roseiterribacter gracilis</name>
    <dbReference type="NCBI Taxonomy" id="2812848"/>
    <lineage>
        <taxon>Bacteria</taxon>
        <taxon>Pseudomonadati</taxon>
        <taxon>Pseudomonadota</taxon>
        <taxon>Alphaproteobacteria</taxon>
        <taxon>Rhodospirillales</taxon>
        <taxon>Roseiterribacteraceae</taxon>
        <taxon>Roseiterribacter</taxon>
    </lineage>
</organism>
<sequence length="165" mass="16985">MLRRVGISIFAALLAAGAVGAAPAANAAEANTAKTGLRFENPAGMAPPVGPYSHVAIVPPGSELLVVAGQIGADPAGALPTDPAQQYRNALSNVIAALKAQGLGPEHIIKLNIWLVGDVPVEMTRAIRAELFGTAKPPSTLAYINRLGRSDLLVEIEAWAARPPT</sequence>
<dbReference type="RefSeq" id="WP_420243926.1">
    <property type="nucleotide sequence ID" value="NZ_BOPV01000001.1"/>
</dbReference>
<proteinExistence type="predicted"/>
<dbReference type="InterPro" id="IPR035959">
    <property type="entry name" value="RutC-like_sf"/>
</dbReference>
<gene>
    <name evidence="2" type="ORF">TMPK1_29780</name>
</gene>
<dbReference type="PANTHER" id="PTHR43857:SF1">
    <property type="entry name" value="YJGH FAMILY PROTEIN"/>
    <property type="match status" value="1"/>
</dbReference>
<keyword evidence="3" id="KW-1185">Reference proteome</keyword>
<dbReference type="AlphaFoldDB" id="A0A8S8XFJ0"/>
<dbReference type="SUPFAM" id="SSF55298">
    <property type="entry name" value="YjgF-like"/>
    <property type="match status" value="1"/>
</dbReference>
<dbReference type="PANTHER" id="PTHR43857">
    <property type="entry name" value="BLR7761 PROTEIN"/>
    <property type="match status" value="1"/>
</dbReference>
<dbReference type="Pfam" id="PF01042">
    <property type="entry name" value="Ribonuc_L-PSP"/>
    <property type="match status" value="1"/>
</dbReference>
<feature type="signal peptide" evidence="1">
    <location>
        <begin position="1"/>
        <end position="27"/>
    </location>
</feature>
<dbReference type="Proteomes" id="UP000681075">
    <property type="component" value="Unassembled WGS sequence"/>
</dbReference>
<dbReference type="EMBL" id="BOPV01000001">
    <property type="protein sequence ID" value="GIL40741.1"/>
    <property type="molecule type" value="Genomic_DNA"/>
</dbReference>
<evidence type="ECO:0000313" key="3">
    <source>
        <dbReference type="Proteomes" id="UP000681075"/>
    </source>
</evidence>
<protein>
    <recommendedName>
        <fullName evidence="4">Enamine deaminase RidA</fullName>
    </recommendedName>
</protein>
<evidence type="ECO:0000313" key="2">
    <source>
        <dbReference type="EMBL" id="GIL40741.1"/>
    </source>
</evidence>
<accession>A0A8S8XFJ0</accession>
<name>A0A8S8XFJ0_9PROT</name>
<dbReference type="CDD" id="cd00448">
    <property type="entry name" value="YjgF_YER057c_UK114_family"/>
    <property type="match status" value="1"/>
</dbReference>
<evidence type="ECO:0008006" key="4">
    <source>
        <dbReference type="Google" id="ProtNLM"/>
    </source>
</evidence>
<feature type="chain" id="PRO_5035911078" description="Enamine deaminase RidA" evidence="1">
    <location>
        <begin position="28"/>
        <end position="165"/>
    </location>
</feature>
<dbReference type="InterPro" id="IPR006175">
    <property type="entry name" value="YjgF/YER057c/UK114"/>
</dbReference>
<keyword evidence="1" id="KW-0732">Signal</keyword>
<comment type="caution">
    <text evidence="2">The sequence shown here is derived from an EMBL/GenBank/DDBJ whole genome shotgun (WGS) entry which is preliminary data.</text>
</comment>
<dbReference type="Gene3D" id="3.30.1330.40">
    <property type="entry name" value="RutC-like"/>
    <property type="match status" value="1"/>
</dbReference>
<reference evidence="2" key="1">
    <citation type="submission" date="2021-02" db="EMBL/GenBank/DDBJ databases">
        <title>Genome sequence of Rhodospirillales sp. strain TMPK1 isolated from soil.</title>
        <authorList>
            <person name="Nakai R."/>
            <person name="Kusada H."/>
            <person name="Tamaki H."/>
        </authorList>
    </citation>
    <scope>NUCLEOTIDE SEQUENCE</scope>
    <source>
        <strain evidence="2">TMPK1</strain>
    </source>
</reference>
<evidence type="ECO:0000256" key="1">
    <source>
        <dbReference type="SAM" id="SignalP"/>
    </source>
</evidence>